<reference evidence="10 11" key="1">
    <citation type="submission" date="2016-03" db="EMBL/GenBank/DDBJ databases">
        <title>Genome sequencing of Psychrobacter alimentarius PAMC 27889.</title>
        <authorList>
            <person name="Lee J."/>
            <person name="Kim O.-S."/>
        </authorList>
    </citation>
    <scope>NUCLEOTIDE SEQUENCE [LARGE SCALE GENOMIC DNA]</scope>
    <source>
        <strain evidence="10 11">PAMC 27889</strain>
    </source>
</reference>
<comment type="caution">
    <text evidence="8">Lacks conserved residue(s) required for the propagation of feature annotation.</text>
</comment>
<dbReference type="PROSITE" id="PS50850">
    <property type="entry name" value="MFS"/>
    <property type="match status" value="1"/>
</dbReference>
<dbReference type="PANTHER" id="PTHR23515">
    <property type="entry name" value="HIGH-AFFINITY NITRATE TRANSPORTER 2.3"/>
    <property type="match status" value="1"/>
</dbReference>
<dbReference type="Pfam" id="PF07690">
    <property type="entry name" value="MFS_1"/>
    <property type="match status" value="2"/>
</dbReference>
<keyword evidence="7 8" id="KW-0472">Membrane</keyword>
<keyword evidence="8" id="KW-1003">Cell membrane</keyword>
<dbReference type="CDD" id="cd17341">
    <property type="entry name" value="MFS_NRT2_like"/>
    <property type="match status" value="1"/>
</dbReference>
<dbReference type="PROSITE" id="PS00216">
    <property type="entry name" value="SUGAR_TRANSPORT_1"/>
    <property type="match status" value="1"/>
</dbReference>
<feature type="transmembrane region" description="Helical" evidence="8">
    <location>
        <begin position="117"/>
        <end position="139"/>
    </location>
</feature>
<feature type="transmembrane region" description="Helical" evidence="8">
    <location>
        <begin position="65"/>
        <end position="85"/>
    </location>
</feature>
<feature type="transmembrane region" description="Helical" evidence="8">
    <location>
        <begin position="226"/>
        <end position="253"/>
    </location>
</feature>
<feature type="transmembrane region" description="Helical" evidence="8">
    <location>
        <begin position="92"/>
        <end position="111"/>
    </location>
</feature>
<comment type="subcellular location">
    <subcellularLocation>
        <location evidence="8">Cell membrane</location>
        <topology evidence="8">Multi-pass membrane protein</topology>
    </subcellularLocation>
    <subcellularLocation>
        <location evidence="1">Membrane</location>
        <topology evidence="1">Multi-pass membrane protein</topology>
    </subcellularLocation>
</comment>
<comment type="similarity">
    <text evidence="2 8">Belongs to the major facilitator superfamily. Nitrate/nitrite porter (TC 2.A.1.8) family.</text>
</comment>
<evidence type="ECO:0000256" key="2">
    <source>
        <dbReference type="ARBA" id="ARBA00008432"/>
    </source>
</evidence>
<keyword evidence="11" id="KW-1185">Reference proteome</keyword>
<feature type="transmembrane region" description="Helical" evidence="8">
    <location>
        <begin position="160"/>
        <end position="180"/>
    </location>
</feature>
<dbReference type="Proteomes" id="UP000076104">
    <property type="component" value="Chromosome"/>
</dbReference>
<proteinExistence type="inferred from homology"/>
<dbReference type="SUPFAM" id="SSF103473">
    <property type="entry name" value="MFS general substrate transporter"/>
    <property type="match status" value="1"/>
</dbReference>
<dbReference type="InterPro" id="IPR036259">
    <property type="entry name" value="MFS_trans_sf"/>
</dbReference>
<dbReference type="EMBL" id="CP014945">
    <property type="protein sequence ID" value="AMT96817.1"/>
    <property type="molecule type" value="Genomic_DNA"/>
</dbReference>
<feature type="transmembrane region" description="Helical" evidence="8">
    <location>
        <begin position="27"/>
        <end position="45"/>
    </location>
</feature>
<keyword evidence="3 8" id="KW-0813">Transport</keyword>
<name>A0ABM5ZXI5_9GAMM</name>
<dbReference type="Gene3D" id="1.20.1250.20">
    <property type="entry name" value="MFS general substrate transporter like domains"/>
    <property type="match status" value="2"/>
</dbReference>
<dbReference type="InterPro" id="IPR004737">
    <property type="entry name" value="NO3_transporter_NarK/NarU-like"/>
</dbReference>
<dbReference type="InterPro" id="IPR005829">
    <property type="entry name" value="Sugar_transporter_CS"/>
</dbReference>
<evidence type="ECO:0000256" key="7">
    <source>
        <dbReference type="ARBA" id="ARBA00023136"/>
    </source>
</evidence>
<dbReference type="InterPro" id="IPR020846">
    <property type="entry name" value="MFS_dom"/>
</dbReference>
<feature type="transmembrane region" description="Helical" evidence="8">
    <location>
        <begin position="459"/>
        <end position="480"/>
    </location>
</feature>
<dbReference type="InterPro" id="IPR011701">
    <property type="entry name" value="MFS"/>
</dbReference>
<evidence type="ECO:0000256" key="1">
    <source>
        <dbReference type="ARBA" id="ARBA00004141"/>
    </source>
</evidence>
<feature type="transmembrane region" description="Helical" evidence="8">
    <location>
        <begin position="311"/>
        <end position="334"/>
    </location>
</feature>
<accession>A0ABM5ZXI5</accession>
<keyword evidence="6 8" id="KW-0534">Nitrate assimilation</keyword>
<protein>
    <recommendedName>
        <fullName evidence="8">Nitrate/nitrite transporter</fullName>
    </recommendedName>
</protein>
<evidence type="ECO:0000259" key="9">
    <source>
        <dbReference type="PROSITE" id="PS50850"/>
    </source>
</evidence>
<dbReference type="InterPro" id="IPR044772">
    <property type="entry name" value="NO3_transporter"/>
</dbReference>
<evidence type="ECO:0000313" key="10">
    <source>
        <dbReference type="EMBL" id="AMT96817.1"/>
    </source>
</evidence>
<feature type="transmembrane region" description="Helical" evidence="8">
    <location>
        <begin position="259"/>
        <end position="281"/>
    </location>
</feature>
<feature type="transmembrane region" description="Helical" evidence="8">
    <location>
        <begin position="370"/>
        <end position="393"/>
    </location>
</feature>
<dbReference type="GeneID" id="33059867"/>
<evidence type="ECO:0000313" key="11">
    <source>
        <dbReference type="Proteomes" id="UP000076104"/>
    </source>
</evidence>
<keyword evidence="5 8" id="KW-1133">Transmembrane helix</keyword>
<dbReference type="NCBIfam" id="TIGR00886">
    <property type="entry name" value="2A0108"/>
    <property type="match status" value="1"/>
</dbReference>
<feature type="transmembrane region" description="Helical" evidence="8">
    <location>
        <begin position="399"/>
        <end position="423"/>
    </location>
</feature>
<feature type="transmembrane region" description="Helical" evidence="8">
    <location>
        <begin position="435"/>
        <end position="453"/>
    </location>
</feature>
<feature type="domain" description="Major facilitator superfamily (MFS) profile" evidence="9">
    <location>
        <begin position="27"/>
        <end position="485"/>
    </location>
</feature>
<evidence type="ECO:0000256" key="5">
    <source>
        <dbReference type="ARBA" id="ARBA00022989"/>
    </source>
</evidence>
<organism evidence="10 11">
    <name type="scientific">Psychrobacter alimentarius</name>
    <dbReference type="NCBI Taxonomy" id="261164"/>
    <lineage>
        <taxon>Bacteria</taxon>
        <taxon>Pseudomonadati</taxon>
        <taxon>Pseudomonadota</taxon>
        <taxon>Gammaproteobacteria</taxon>
        <taxon>Moraxellales</taxon>
        <taxon>Moraxellaceae</taxon>
        <taxon>Psychrobacter</taxon>
    </lineage>
</organism>
<keyword evidence="4 8" id="KW-0812">Transmembrane</keyword>
<dbReference type="RefSeq" id="WP_062844465.1">
    <property type="nucleotide sequence ID" value="NZ_CP014945.1"/>
</dbReference>
<evidence type="ECO:0000256" key="4">
    <source>
        <dbReference type="ARBA" id="ARBA00022692"/>
    </source>
</evidence>
<feature type="transmembrane region" description="Helical" evidence="8">
    <location>
        <begin position="340"/>
        <end position="358"/>
    </location>
</feature>
<evidence type="ECO:0000256" key="6">
    <source>
        <dbReference type="ARBA" id="ARBA00023063"/>
    </source>
</evidence>
<sequence>MSSPSSNSVATTKDKLNVLSFSGKNKILHLGWMAFFLTFFVWFNHAPFLSAIGETLNLTTDQVKTLLILNVALTIPARVIIGMLTDRFGPRVVYTAILAIGAIPCFTFAFAQDYNTLALSRFLLGFVGAGFVVGIRLMSDWFPPNELGTAEGIYGGWGNFGSAAAALLLPTVAIVAAAIVGGDEGWRYATAMSGVVMALYSVVFYKMARNTPKGATYFKPKKSGAMMVTSAGDFWLMMAFKLPMYLALALLAWKLSPAGVSLLSQSSVTLIYIGLAVLYVYEFISSYRFNKEVFTTPVPEVHRYDFKQVGILNILYFATFGSELAVVSMLPLFYQETFNLSVVMAGVLASSYAFMNLMSRPGGGWLSDKFGRKITLLILTAGLAVGYLLMGILDSTWPLALALLITMFCSFFVQAGEGAVFAVIPLIKRSMTGQFAGMTGAYGNVGSVVYLTILSLVSYQVFFFVIAATAVVGFFALFLLKEPEGVIIEEMPDGTFAEIQVSHS</sequence>
<gene>
    <name evidence="10" type="ORF">A3K91_1211</name>
</gene>
<evidence type="ECO:0000256" key="3">
    <source>
        <dbReference type="ARBA" id="ARBA00022448"/>
    </source>
</evidence>
<evidence type="ECO:0000256" key="8">
    <source>
        <dbReference type="RuleBase" id="RU366033"/>
    </source>
</evidence>